<proteinExistence type="predicted"/>
<accession>A0A8J7LMQ2</accession>
<gene>
    <name evidence="2" type="ORF">I8752_30150</name>
</gene>
<dbReference type="EMBL" id="JAECZA010000266">
    <property type="protein sequence ID" value="MBH8577164.1"/>
    <property type="molecule type" value="Genomic_DNA"/>
</dbReference>
<reference evidence="2 3" key="1">
    <citation type="journal article" date="2021" name="Int. J. Syst. Evol. Microbiol.">
        <title>Amazonocrinis nigriterrae gen. nov., sp. nov., Atlanticothrix silvestris gen. nov., sp. nov. and Dendronalium phyllosphericum gen. nov., sp. nov., nostocacean cyanobacteria from Brazilian environments.</title>
        <authorList>
            <person name="Alvarenga D.O."/>
            <person name="Andreote A.P.D."/>
            <person name="Branco L.H.Z."/>
            <person name="Delbaje E."/>
            <person name="Cruz R.B."/>
            <person name="Varani A.M."/>
            <person name="Fiore M.F."/>
        </authorList>
    </citation>
    <scope>NUCLEOTIDE SEQUENCE [LARGE SCALE GENOMIC DNA]</scope>
    <source>
        <strain evidence="2 3">CENA369</strain>
    </source>
</reference>
<evidence type="ECO:0000259" key="1">
    <source>
        <dbReference type="Pfam" id="PF12167"/>
    </source>
</evidence>
<organism evidence="2 3">
    <name type="scientific">Dendronalium phyllosphericum CENA369</name>
    <dbReference type="NCBI Taxonomy" id="1725256"/>
    <lineage>
        <taxon>Bacteria</taxon>
        <taxon>Bacillati</taxon>
        <taxon>Cyanobacteriota</taxon>
        <taxon>Cyanophyceae</taxon>
        <taxon>Nostocales</taxon>
        <taxon>Nostocaceae</taxon>
        <taxon>Dendronalium</taxon>
        <taxon>Dendronalium phyllosphericum</taxon>
    </lineage>
</organism>
<dbReference type="Proteomes" id="UP000662314">
    <property type="component" value="Unassembled WGS sequence"/>
</dbReference>
<protein>
    <submittedName>
        <fullName evidence="2">DUF3596 domain-containing protein</fullName>
    </submittedName>
</protein>
<keyword evidence="3" id="KW-1185">Reference proteome</keyword>
<dbReference type="InterPro" id="IPR022000">
    <property type="entry name" value="Min27-like_integrase_DNA_bind"/>
</dbReference>
<dbReference type="RefSeq" id="WP_214435870.1">
    <property type="nucleotide sequence ID" value="NZ_CAWPUQ010000197.1"/>
</dbReference>
<feature type="domain" description="Min27-like integrase DNA-binding" evidence="1">
    <location>
        <begin position="9"/>
        <end position="62"/>
    </location>
</feature>
<sequence length="136" mass="15982">MSEDKWISVDPRTKKLRIRFRVSGFSKQFHLSTGLKDSKRNRAIVQTRRDAIETDIALGQFDQTLERYKFGSRHLAPISQVVTTKPLDELWEMFTEFKSTMLEETTIRNSYAAVTRYIRRFPTHDLTCVLIFSSVF</sequence>
<evidence type="ECO:0000313" key="2">
    <source>
        <dbReference type="EMBL" id="MBH8577164.1"/>
    </source>
</evidence>
<dbReference type="AlphaFoldDB" id="A0A8J7LMQ2"/>
<evidence type="ECO:0000313" key="3">
    <source>
        <dbReference type="Proteomes" id="UP000662314"/>
    </source>
</evidence>
<dbReference type="Pfam" id="PF12167">
    <property type="entry name" value="Arm-DNA-bind_2"/>
    <property type="match status" value="1"/>
</dbReference>
<name>A0A8J7LMQ2_9NOST</name>
<comment type="caution">
    <text evidence="2">The sequence shown here is derived from an EMBL/GenBank/DDBJ whole genome shotgun (WGS) entry which is preliminary data.</text>
</comment>